<keyword evidence="1" id="KW-0812">Transmembrane</keyword>
<evidence type="ECO:0000313" key="5">
    <source>
        <dbReference type="Proteomes" id="UP000474718"/>
    </source>
</evidence>
<dbReference type="RefSeq" id="WP_021658606.1">
    <property type="nucleotide sequence ID" value="NZ_FQVY01000001.1"/>
</dbReference>
<evidence type="ECO:0000313" key="4">
    <source>
        <dbReference type="Proteomes" id="UP000184089"/>
    </source>
</evidence>
<accession>A0AAQ1RUV6</accession>
<feature type="transmembrane region" description="Helical" evidence="1">
    <location>
        <begin position="204"/>
        <end position="225"/>
    </location>
</feature>
<keyword evidence="1" id="KW-1133">Transmembrane helix</keyword>
<dbReference type="Proteomes" id="UP000474718">
    <property type="component" value="Unassembled WGS sequence"/>
</dbReference>
<dbReference type="EMBL" id="FQVY01000001">
    <property type="protein sequence ID" value="SHF69800.1"/>
    <property type="molecule type" value="Genomic_DNA"/>
</dbReference>
<sequence length="231" mass="24804">MPFFLIDRYYLLLVVPALLVTLWAQVRVKSTFAKYSHVFSRRGFTGKDAALYILRQNGVTNVSVSETGGHLSDHYDPRAGVIRLSGEVYSGTSVASIGVAAHEAGHALQHAQGYFPLTLRNAIIPITNIGSTLSGPLILLGFIMGMGPLVDVGILLFSLVVVFQLVTLPVEFNASRRAVAILGDAGLLEGEELTGAKRVLSAAALTYVGSLLVSLANLLRLILLFGRRNND</sequence>
<name>A0AAQ1RUV6_9FIRM</name>
<dbReference type="PANTHER" id="PTHR36434">
    <property type="entry name" value="MEMBRANE PROTEASE YUGP-RELATED"/>
    <property type="match status" value="1"/>
</dbReference>
<keyword evidence="1" id="KW-0472">Membrane</keyword>
<dbReference type="InterPro" id="IPR007395">
    <property type="entry name" value="Zn_peptidase_2"/>
</dbReference>
<dbReference type="Pfam" id="PF04298">
    <property type="entry name" value="Zn_peptidase_2"/>
    <property type="match status" value="1"/>
</dbReference>
<protein>
    <submittedName>
        <fullName evidence="2">Peptidase</fullName>
    </submittedName>
</protein>
<evidence type="ECO:0000313" key="3">
    <source>
        <dbReference type="EMBL" id="SHF69800.1"/>
    </source>
</evidence>
<keyword evidence="5" id="KW-1185">Reference proteome</keyword>
<feature type="transmembrane region" description="Helical" evidence="1">
    <location>
        <begin position="137"/>
        <end position="166"/>
    </location>
</feature>
<reference evidence="3" key="1">
    <citation type="submission" date="2016-11" db="EMBL/GenBank/DDBJ databases">
        <authorList>
            <person name="Varghese N."/>
            <person name="Submissions S."/>
        </authorList>
    </citation>
    <scope>NUCLEOTIDE SEQUENCE</scope>
    <source>
        <strain evidence="3">DSM 4029</strain>
    </source>
</reference>
<dbReference type="AlphaFoldDB" id="A0AAQ1RUV6"/>
<evidence type="ECO:0000313" key="2">
    <source>
        <dbReference type="EMBL" id="MZL68719.1"/>
    </source>
</evidence>
<gene>
    <name evidence="2" type="ORF">GT747_02875</name>
    <name evidence="3" type="ORF">SAMN05444424_0377</name>
</gene>
<reference evidence="2 5" key="3">
    <citation type="journal article" date="2019" name="Nat. Med.">
        <title>A library of human gut bacterial isolates paired with longitudinal multiomics data enables mechanistic microbiome research.</title>
        <authorList>
            <person name="Poyet M."/>
            <person name="Groussin M."/>
            <person name="Gibbons S.M."/>
            <person name="Avila-Pacheco J."/>
            <person name="Jiang X."/>
            <person name="Kearney S.M."/>
            <person name="Perrotta A.R."/>
            <person name="Berdy B."/>
            <person name="Zhao S."/>
            <person name="Lieberman T.D."/>
            <person name="Swanson P.K."/>
            <person name="Smith M."/>
            <person name="Roesemann S."/>
            <person name="Alexander J.E."/>
            <person name="Rich S.A."/>
            <person name="Livny J."/>
            <person name="Vlamakis H."/>
            <person name="Clish C."/>
            <person name="Bullock K."/>
            <person name="Deik A."/>
            <person name="Scott J."/>
            <person name="Pierce K.A."/>
            <person name="Xavier R.J."/>
            <person name="Alm E.J."/>
        </authorList>
    </citation>
    <scope>NUCLEOTIDE SEQUENCE [LARGE SCALE GENOMIC DNA]</scope>
    <source>
        <strain evidence="2 5">BIOML-A2</strain>
    </source>
</reference>
<dbReference type="PANTHER" id="PTHR36434:SF1">
    <property type="entry name" value="MEMBRANE PROTEASE YUGP-RELATED"/>
    <property type="match status" value="1"/>
</dbReference>
<dbReference type="Proteomes" id="UP000184089">
    <property type="component" value="Unassembled WGS sequence"/>
</dbReference>
<proteinExistence type="predicted"/>
<reference evidence="4" key="2">
    <citation type="submission" date="2016-11" db="EMBL/GenBank/DDBJ databases">
        <authorList>
            <person name="Jaros S."/>
            <person name="Januszkiewicz K."/>
            <person name="Wedrychowicz H."/>
        </authorList>
    </citation>
    <scope>NUCLEOTIDE SEQUENCE [LARGE SCALE GENOMIC DNA]</scope>
    <source>
        <strain evidence="4">DSM 4029</strain>
    </source>
</reference>
<feature type="transmembrane region" description="Helical" evidence="1">
    <location>
        <begin position="6"/>
        <end position="24"/>
    </location>
</feature>
<organism evidence="3 4">
    <name type="scientific">Bittarella massiliensis</name>
    <name type="common">ex Durand et al. 2017</name>
    <dbReference type="NCBI Taxonomy" id="1720313"/>
    <lineage>
        <taxon>Bacteria</taxon>
        <taxon>Bacillati</taxon>
        <taxon>Bacillota</taxon>
        <taxon>Clostridia</taxon>
        <taxon>Eubacteriales</taxon>
        <taxon>Oscillospiraceae</taxon>
        <taxon>Bittarella (ex Durand et al. 2017)</taxon>
    </lineage>
</organism>
<dbReference type="EMBL" id="WWVX01000001">
    <property type="protein sequence ID" value="MZL68719.1"/>
    <property type="molecule type" value="Genomic_DNA"/>
</dbReference>
<evidence type="ECO:0000256" key="1">
    <source>
        <dbReference type="SAM" id="Phobius"/>
    </source>
</evidence>
<comment type="caution">
    <text evidence="3">The sequence shown here is derived from an EMBL/GenBank/DDBJ whole genome shotgun (WGS) entry which is preliminary data.</text>
</comment>